<dbReference type="SUPFAM" id="SSF116726">
    <property type="entry name" value="TrkA C-terminal domain-like"/>
    <property type="match status" value="1"/>
</dbReference>
<gene>
    <name evidence="6" type="ORF">UC3_02905</name>
</gene>
<dbReference type="AlphaFoldDB" id="R3W4K8"/>
<dbReference type="PATRIC" id="fig|1158610.3.peg.2887"/>
<evidence type="ECO:0000259" key="5">
    <source>
        <dbReference type="PROSITE" id="PS51202"/>
    </source>
</evidence>
<name>R3W4K8_9ENTE</name>
<dbReference type="GO" id="GO:0045892">
    <property type="term" value="P:negative regulation of DNA-templated transcription"/>
    <property type="evidence" value="ECO:0007669"/>
    <property type="project" value="TreeGrafter"/>
</dbReference>
<dbReference type="GO" id="GO:0008324">
    <property type="term" value="F:monoatomic cation transmembrane transporter activity"/>
    <property type="evidence" value="ECO:0007669"/>
    <property type="project" value="InterPro"/>
</dbReference>
<evidence type="ECO:0000256" key="3">
    <source>
        <dbReference type="ARBA" id="ARBA00023163"/>
    </source>
</evidence>
<dbReference type="EMBL" id="AJAT01000017">
    <property type="protein sequence ID" value="EOL42552.1"/>
    <property type="molecule type" value="Genomic_DNA"/>
</dbReference>
<keyword evidence="7" id="KW-1185">Reference proteome</keyword>
<dbReference type="PROSITE" id="PS50949">
    <property type="entry name" value="HTH_GNTR"/>
    <property type="match status" value="1"/>
</dbReference>
<feature type="domain" description="RCK C-terminal" evidence="5">
    <location>
        <begin position="123"/>
        <end position="208"/>
    </location>
</feature>
<dbReference type="GO" id="GO:0003677">
    <property type="term" value="F:DNA binding"/>
    <property type="evidence" value="ECO:0007669"/>
    <property type="project" value="UniProtKB-KW"/>
</dbReference>
<keyword evidence="1" id="KW-0805">Transcription regulation</keyword>
<dbReference type="InterPro" id="IPR036388">
    <property type="entry name" value="WH-like_DNA-bd_sf"/>
</dbReference>
<dbReference type="PANTHER" id="PTHR44846">
    <property type="entry name" value="MANNOSYL-D-GLYCERATE TRANSPORT/METABOLISM SYSTEM REPRESSOR MNGR-RELATED"/>
    <property type="match status" value="1"/>
</dbReference>
<protein>
    <submittedName>
        <fullName evidence="6">GntR family transcriptional regulator</fullName>
    </submittedName>
</protein>
<evidence type="ECO:0000313" key="6">
    <source>
        <dbReference type="EMBL" id="EOL42552.1"/>
    </source>
</evidence>
<evidence type="ECO:0000259" key="4">
    <source>
        <dbReference type="PROSITE" id="PS50949"/>
    </source>
</evidence>
<dbReference type="PROSITE" id="PS51202">
    <property type="entry name" value="RCK_C"/>
    <property type="match status" value="1"/>
</dbReference>
<dbReference type="Pfam" id="PF02080">
    <property type="entry name" value="TrkA_C"/>
    <property type="match status" value="1"/>
</dbReference>
<dbReference type="Gene3D" id="1.10.10.10">
    <property type="entry name" value="Winged helix-like DNA-binding domain superfamily/Winged helix DNA-binding domain"/>
    <property type="match status" value="1"/>
</dbReference>
<dbReference type="SUPFAM" id="SSF46785">
    <property type="entry name" value="Winged helix' DNA-binding domain"/>
    <property type="match status" value="1"/>
</dbReference>
<dbReference type="HOGENOM" id="CLU_112362_0_0_9"/>
<feature type="domain" description="HTH gntR-type" evidence="4">
    <location>
        <begin position="9"/>
        <end position="77"/>
    </location>
</feature>
<dbReference type="GO" id="GO:0006813">
    <property type="term" value="P:potassium ion transport"/>
    <property type="evidence" value="ECO:0007669"/>
    <property type="project" value="InterPro"/>
</dbReference>
<dbReference type="InterPro" id="IPR050679">
    <property type="entry name" value="Bact_HTH_transcr_reg"/>
</dbReference>
<dbReference type="InterPro" id="IPR036721">
    <property type="entry name" value="RCK_C_sf"/>
</dbReference>
<dbReference type="InterPro" id="IPR006037">
    <property type="entry name" value="RCK_C"/>
</dbReference>
<dbReference type="Gene3D" id="3.30.70.1450">
    <property type="entry name" value="Regulator of K+ conductance, C-terminal domain"/>
    <property type="match status" value="1"/>
</dbReference>
<organism evidence="6 7">
    <name type="scientific">Enterococcus phoeniculicola ATCC BAA-412</name>
    <dbReference type="NCBI Taxonomy" id="1158610"/>
    <lineage>
        <taxon>Bacteria</taxon>
        <taxon>Bacillati</taxon>
        <taxon>Bacillota</taxon>
        <taxon>Bacilli</taxon>
        <taxon>Lactobacillales</taxon>
        <taxon>Enterococcaceae</taxon>
        <taxon>Enterococcus</taxon>
    </lineage>
</organism>
<dbReference type="PANTHER" id="PTHR44846:SF1">
    <property type="entry name" value="MANNOSYL-D-GLYCERATE TRANSPORT_METABOLISM SYSTEM REPRESSOR MNGR-RELATED"/>
    <property type="match status" value="1"/>
</dbReference>
<dbReference type="Pfam" id="PF00392">
    <property type="entry name" value="GntR"/>
    <property type="match status" value="1"/>
</dbReference>
<evidence type="ECO:0000256" key="2">
    <source>
        <dbReference type="ARBA" id="ARBA00023125"/>
    </source>
</evidence>
<sequence length="218" mass="24735">MREKKKVVVPRYQQIAVDLAERIMENRYQVGEKVHARSTLASAYNVSPETARKAINVLVDLGIMEVRHGSGAYIASKENAKSFLEQYKDVQSIQEVKSEIMESVKQQKDELDHFAQLLDQLVAQTKRTHTMNPFLPFELVLTSEALHLESSISELNLWQETSATVVAILHNEELLLSPGPYAKLSENDTIYFVGNEYALQRMQNFFYPGVSLDTEGSI</sequence>
<dbReference type="CDD" id="cd07377">
    <property type="entry name" value="WHTH_GntR"/>
    <property type="match status" value="1"/>
</dbReference>
<dbReference type="SMART" id="SM00345">
    <property type="entry name" value="HTH_GNTR"/>
    <property type="match status" value="1"/>
</dbReference>
<keyword evidence="3" id="KW-0804">Transcription</keyword>
<comment type="caution">
    <text evidence="6">The sequence shown here is derived from an EMBL/GenBank/DDBJ whole genome shotgun (WGS) entry which is preliminary data.</text>
</comment>
<keyword evidence="2" id="KW-0238">DNA-binding</keyword>
<dbReference type="OrthoDB" id="226679at2"/>
<dbReference type="Proteomes" id="UP000013785">
    <property type="component" value="Unassembled WGS sequence"/>
</dbReference>
<dbReference type="GO" id="GO:0003700">
    <property type="term" value="F:DNA-binding transcription factor activity"/>
    <property type="evidence" value="ECO:0007669"/>
    <property type="project" value="InterPro"/>
</dbReference>
<accession>R3W4K8</accession>
<dbReference type="InterPro" id="IPR000524">
    <property type="entry name" value="Tscrpt_reg_HTH_GntR"/>
</dbReference>
<dbReference type="eggNOG" id="COG2186">
    <property type="taxonomic scope" value="Bacteria"/>
</dbReference>
<dbReference type="eggNOG" id="COG0490">
    <property type="taxonomic scope" value="Bacteria"/>
</dbReference>
<proteinExistence type="predicted"/>
<dbReference type="RefSeq" id="WP_010769539.1">
    <property type="nucleotide sequence ID" value="NZ_ASWE01000001.1"/>
</dbReference>
<evidence type="ECO:0000256" key="1">
    <source>
        <dbReference type="ARBA" id="ARBA00023015"/>
    </source>
</evidence>
<reference evidence="6 7" key="1">
    <citation type="submission" date="2013-02" db="EMBL/GenBank/DDBJ databases">
        <title>The Genome Sequence of Enterococcus phoeniculicola BAA-412.</title>
        <authorList>
            <consortium name="The Broad Institute Genome Sequencing Platform"/>
            <consortium name="The Broad Institute Genome Sequencing Center for Infectious Disease"/>
            <person name="Earl A.M."/>
            <person name="Gilmore M.S."/>
            <person name="Lebreton F."/>
            <person name="Walker B."/>
            <person name="Young S.K."/>
            <person name="Zeng Q."/>
            <person name="Gargeya S."/>
            <person name="Fitzgerald M."/>
            <person name="Haas B."/>
            <person name="Abouelleil A."/>
            <person name="Alvarado L."/>
            <person name="Arachchi H.M."/>
            <person name="Berlin A.M."/>
            <person name="Chapman S.B."/>
            <person name="Dewar J."/>
            <person name="Goldberg J."/>
            <person name="Griggs A."/>
            <person name="Gujja S."/>
            <person name="Hansen M."/>
            <person name="Howarth C."/>
            <person name="Imamovic A."/>
            <person name="Larimer J."/>
            <person name="McCowan C."/>
            <person name="Murphy C."/>
            <person name="Neiman D."/>
            <person name="Pearson M."/>
            <person name="Priest M."/>
            <person name="Roberts A."/>
            <person name="Saif S."/>
            <person name="Shea T."/>
            <person name="Sisk P."/>
            <person name="Sykes S."/>
            <person name="Wortman J."/>
            <person name="Nusbaum C."/>
            <person name="Birren B."/>
        </authorList>
    </citation>
    <scope>NUCLEOTIDE SEQUENCE [LARGE SCALE GENOMIC DNA]</scope>
    <source>
        <strain evidence="6 7">ATCC BAA-412</strain>
    </source>
</reference>
<dbReference type="InterPro" id="IPR036390">
    <property type="entry name" value="WH_DNA-bd_sf"/>
</dbReference>
<evidence type="ECO:0000313" key="7">
    <source>
        <dbReference type="Proteomes" id="UP000013785"/>
    </source>
</evidence>
<dbReference type="STRING" id="154621.RV11_GL000721"/>